<sequence length="296" mass="33622">MAKNKKYFWIKLKPDFFNDPYIKMLRRMAGGDTYTIIYLEMLVKSTHTDGMIYFQGAGVDIAEELSLMLNENVEDVRALLAYLEAKKLITHPELQEDLFLVATPDLTGSETDSAERVRKFRKRQDQKALQSNTDVTIGNDKKELEKEIEIDKDTPKPPEGDSKKSRKSSAITKQEEKDFEALWKLYPCKEGKTPAKRAYVKAVRDGVTNKTIQDGIVAYAKKVSAENTEKKYMKNGDTFFRNRVWEDDLTPSVTTGRNGKPGKQEPPLARNEVPASSESVDMQSVKDMLKGYKTSG</sequence>
<feature type="domain" description="Phage replisome organiser N-terminal" evidence="2">
    <location>
        <begin position="9"/>
        <end position="127"/>
    </location>
</feature>
<evidence type="ECO:0000313" key="3">
    <source>
        <dbReference type="EMBL" id="CAK1250892.1"/>
    </source>
</evidence>
<feature type="region of interest" description="Disordered" evidence="1">
    <location>
        <begin position="248"/>
        <end position="296"/>
    </location>
</feature>
<evidence type="ECO:0000259" key="2">
    <source>
        <dbReference type="Pfam" id="PF09681"/>
    </source>
</evidence>
<dbReference type="EMBL" id="CAUZLR010000009">
    <property type="protein sequence ID" value="CAK1250892.1"/>
    <property type="molecule type" value="Genomic_DNA"/>
</dbReference>
<dbReference type="NCBIfam" id="TIGR01714">
    <property type="entry name" value="phage_rep_org_N"/>
    <property type="match status" value="1"/>
</dbReference>
<proteinExistence type="predicted"/>
<dbReference type="InterPro" id="IPR010056">
    <property type="entry name" value="Phage_rep_org__N"/>
</dbReference>
<protein>
    <submittedName>
        <fullName evidence="3">DNA replication protein DnaD (DnaD)</fullName>
    </submittedName>
</protein>
<dbReference type="RefSeq" id="WP_338346347.1">
    <property type="nucleotide sequence ID" value="NZ_CAUZLR010000009.1"/>
</dbReference>
<gene>
    <name evidence="3" type="ORF">R54839_PPFHFPJH_01359</name>
</gene>
<evidence type="ECO:0000313" key="4">
    <source>
        <dbReference type="Proteomes" id="UP001314261"/>
    </source>
</evidence>
<dbReference type="Proteomes" id="UP001314261">
    <property type="component" value="Unassembled WGS sequence"/>
</dbReference>
<keyword evidence="4" id="KW-1185">Reference proteome</keyword>
<accession>A0ABM9MZE0</accession>
<name>A0ABM9MZE0_9LACO</name>
<reference evidence="3 4" key="1">
    <citation type="submission" date="2023-10" db="EMBL/GenBank/DDBJ databases">
        <authorList>
            <person name="Botero Cardona J."/>
        </authorList>
    </citation>
    <scope>NUCLEOTIDE SEQUENCE [LARGE SCALE GENOMIC DNA]</scope>
    <source>
        <strain evidence="3 4">R-54839</strain>
    </source>
</reference>
<comment type="caution">
    <text evidence="3">The sequence shown here is derived from an EMBL/GenBank/DDBJ whole genome shotgun (WGS) entry which is preliminary data.</text>
</comment>
<feature type="region of interest" description="Disordered" evidence="1">
    <location>
        <begin position="111"/>
        <end position="172"/>
    </location>
</feature>
<organism evidence="3 4">
    <name type="scientific">Fructobacillus fructosus</name>
    <dbReference type="NCBI Taxonomy" id="1631"/>
    <lineage>
        <taxon>Bacteria</taxon>
        <taxon>Bacillati</taxon>
        <taxon>Bacillota</taxon>
        <taxon>Bacilli</taxon>
        <taxon>Lactobacillales</taxon>
        <taxon>Lactobacillaceae</taxon>
        <taxon>Fructobacillus</taxon>
    </lineage>
</organism>
<evidence type="ECO:0000256" key="1">
    <source>
        <dbReference type="SAM" id="MobiDB-lite"/>
    </source>
</evidence>
<feature type="compositionally biased region" description="Polar residues" evidence="1">
    <location>
        <begin position="127"/>
        <end position="136"/>
    </location>
</feature>
<dbReference type="Pfam" id="PF09681">
    <property type="entry name" value="Phage_rep_org_N"/>
    <property type="match status" value="1"/>
</dbReference>
<feature type="compositionally biased region" description="Basic and acidic residues" evidence="1">
    <location>
        <begin position="139"/>
        <end position="163"/>
    </location>
</feature>